<dbReference type="InterPro" id="IPR029069">
    <property type="entry name" value="HotDog_dom_sf"/>
</dbReference>
<dbReference type="OrthoDB" id="9801625at2"/>
<reference evidence="2 3" key="1">
    <citation type="journal article" date="2016" name="Front. Microbiol.">
        <title>Comprehensive Phylogenetic Analysis of Bovine Non-aureus Staphylococci Species Based on Whole-Genome Sequencing.</title>
        <authorList>
            <person name="Naushad S."/>
            <person name="Barkema H.W."/>
            <person name="Luby C."/>
            <person name="Condas L.A."/>
            <person name="Nobrega D.B."/>
            <person name="Carson D.A."/>
            <person name="De Buck J."/>
        </authorList>
    </citation>
    <scope>NUCLEOTIDE SEQUENCE [LARGE SCALE GENOMIC DNA]</scope>
    <source>
        <strain evidence="2 3">SNUC 4554</strain>
    </source>
</reference>
<dbReference type="CDD" id="cd03454">
    <property type="entry name" value="YdeM"/>
    <property type="match status" value="1"/>
</dbReference>
<keyword evidence="3" id="KW-1185">Reference proteome</keyword>
<organism evidence="2 3">
    <name type="scientific">Staphylococcus shinii</name>
    <dbReference type="NCBI Taxonomy" id="2912228"/>
    <lineage>
        <taxon>Bacteria</taxon>
        <taxon>Bacillati</taxon>
        <taxon>Bacillota</taxon>
        <taxon>Bacilli</taxon>
        <taxon>Bacillales</taxon>
        <taxon>Staphylococcaceae</taxon>
        <taxon>Staphylococcus</taxon>
    </lineage>
</organism>
<comment type="caution">
    <text evidence="2">The sequence shown here is derived from an EMBL/GenBank/DDBJ whole genome shotgun (WGS) entry which is preliminary data.</text>
</comment>
<evidence type="ECO:0000313" key="3">
    <source>
        <dbReference type="Proteomes" id="UP000286317"/>
    </source>
</evidence>
<dbReference type="EMBL" id="QXUF01000045">
    <property type="protein sequence ID" value="RIN00874.1"/>
    <property type="molecule type" value="Genomic_DNA"/>
</dbReference>
<accession>A0A418IFB7</accession>
<proteinExistence type="predicted"/>
<evidence type="ECO:0000313" key="2">
    <source>
        <dbReference type="EMBL" id="RIN00874.1"/>
    </source>
</evidence>
<dbReference type="PANTHER" id="PTHR43664">
    <property type="entry name" value="MONOAMINE OXIDASE-RELATED"/>
    <property type="match status" value="1"/>
</dbReference>
<dbReference type="Proteomes" id="UP000286317">
    <property type="component" value="Unassembled WGS sequence"/>
</dbReference>
<dbReference type="AlphaFoldDB" id="A0A418IFB7"/>
<name>A0A418IFB7_9STAP</name>
<dbReference type="InterPro" id="IPR052342">
    <property type="entry name" value="MCH/BMMD"/>
</dbReference>
<dbReference type="Gene3D" id="3.10.129.10">
    <property type="entry name" value="Hotdog Thioesterase"/>
    <property type="match status" value="1"/>
</dbReference>
<gene>
    <name evidence="2" type="ORF">BU112_07560</name>
</gene>
<sequence length="141" mass="16229">MKLDEFEIDDVFTTPPNKISEEDIINFAQEFDPQYMHLDKEKATQGRFNGIIASGIHTLSISFKLWIEAGKYGEDVIAGTHMNHIKFIKPVYPEDELYTKIKVLKKQATKRDQGLLTVLLSTFNQYEDKVFEGELTALLSR</sequence>
<dbReference type="Pfam" id="PF01575">
    <property type="entry name" value="MaoC_dehydratas"/>
    <property type="match status" value="1"/>
</dbReference>
<evidence type="ECO:0000259" key="1">
    <source>
        <dbReference type="Pfam" id="PF01575"/>
    </source>
</evidence>
<dbReference type="PANTHER" id="PTHR43664:SF1">
    <property type="entry name" value="BETA-METHYLMALYL-COA DEHYDRATASE"/>
    <property type="match status" value="1"/>
</dbReference>
<feature type="domain" description="MaoC-like" evidence="1">
    <location>
        <begin position="9"/>
        <end position="112"/>
    </location>
</feature>
<dbReference type="InterPro" id="IPR002539">
    <property type="entry name" value="MaoC-like_dom"/>
</dbReference>
<dbReference type="SUPFAM" id="SSF54637">
    <property type="entry name" value="Thioesterase/thiol ester dehydrase-isomerase"/>
    <property type="match status" value="1"/>
</dbReference>
<dbReference type="RefSeq" id="WP_119585273.1">
    <property type="nucleotide sequence ID" value="NZ_JAWVBH010000001.1"/>
</dbReference>
<protein>
    <submittedName>
        <fullName evidence="2">MaoC family dehydratase</fullName>
    </submittedName>
</protein>